<accession>A0ABD2P1F3</accession>
<name>A0ABD2P1F3_9CUCU</name>
<organism evidence="2 3">
    <name type="scientific">Cryptolaemus montrouzieri</name>
    <dbReference type="NCBI Taxonomy" id="559131"/>
    <lineage>
        <taxon>Eukaryota</taxon>
        <taxon>Metazoa</taxon>
        <taxon>Ecdysozoa</taxon>
        <taxon>Arthropoda</taxon>
        <taxon>Hexapoda</taxon>
        <taxon>Insecta</taxon>
        <taxon>Pterygota</taxon>
        <taxon>Neoptera</taxon>
        <taxon>Endopterygota</taxon>
        <taxon>Coleoptera</taxon>
        <taxon>Polyphaga</taxon>
        <taxon>Cucujiformia</taxon>
        <taxon>Coccinelloidea</taxon>
        <taxon>Coccinellidae</taxon>
        <taxon>Scymninae</taxon>
        <taxon>Scymnini</taxon>
        <taxon>Cryptolaemus</taxon>
    </lineage>
</organism>
<dbReference type="InterPro" id="IPR018800">
    <property type="entry name" value="PRCC"/>
</dbReference>
<feature type="region of interest" description="Disordered" evidence="1">
    <location>
        <begin position="1"/>
        <end position="61"/>
    </location>
</feature>
<dbReference type="PANTHER" id="PTHR13621">
    <property type="entry name" value="PROLINE-RICH PROTEIN PRCC"/>
    <property type="match status" value="1"/>
</dbReference>
<sequence>MALVSYDFGSDSEGGEDEEPLSIETNSNSKVNGEKTETGNAISSDEDENTIPVSNGTTTNMFDKLPQKREHVLEVYEDKVEDFIPKAKVPEKKRAPVKISIPSLSDFNDLNNEEPSFKKLKPSAKGSGLLSILPPVKCVPMSNKSFIPNVLSQKNKVLNNQVKKIVKPNTAVKAELKTKVKANDSDDSDEDIDLPETFDEELWQKTCGKVVKKDIIEPEPIIDEPIINLAPEPVKPYDGLDNVAFKELVGKRSRIPRNIKLIDVNEEELVADKDLWMTKSLTDPDFVPKQAVEDPVDPTKRKKHHITYLAQQAKANEQELQSQWASSKFNRNQSRAKYGF</sequence>
<evidence type="ECO:0008006" key="4">
    <source>
        <dbReference type="Google" id="ProtNLM"/>
    </source>
</evidence>
<dbReference type="PANTHER" id="PTHR13621:SF2">
    <property type="entry name" value="PROLINE-RICH PROTEIN PRCC"/>
    <property type="match status" value="1"/>
</dbReference>
<evidence type="ECO:0000313" key="2">
    <source>
        <dbReference type="EMBL" id="KAL3284788.1"/>
    </source>
</evidence>
<evidence type="ECO:0000256" key="1">
    <source>
        <dbReference type="SAM" id="MobiDB-lite"/>
    </source>
</evidence>
<dbReference type="EMBL" id="JABFTP020000165">
    <property type="protein sequence ID" value="KAL3284788.1"/>
    <property type="molecule type" value="Genomic_DNA"/>
</dbReference>
<keyword evidence="3" id="KW-1185">Reference proteome</keyword>
<protein>
    <recommendedName>
        <fullName evidence="4">Proline-rich protein PRCC</fullName>
    </recommendedName>
</protein>
<dbReference type="Pfam" id="PF10253">
    <property type="entry name" value="PRCC"/>
    <property type="match status" value="1"/>
</dbReference>
<feature type="region of interest" description="Disordered" evidence="1">
    <location>
        <begin position="319"/>
        <end position="340"/>
    </location>
</feature>
<gene>
    <name evidence="2" type="ORF">HHI36_018931</name>
</gene>
<dbReference type="AlphaFoldDB" id="A0ABD2P1F3"/>
<evidence type="ECO:0000313" key="3">
    <source>
        <dbReference type="Proteomes" id="UP001516400"/>
    </source>
</evidence>
<reference evidence="2 3" key="1">
    <citation type="journal article" date="2021" name="BMC Biol.">
        <title>Horizontally acquired antibacterial genes associated with adaptive radiation of ladybird beetles.</title>
        <authorList>
            <person name="Li H.S."/>
            <person name="Tang X.F."/>
            <person name="Huang Y.H."/>
            <person name="Xu Z.Y."/>
            <person name="Chen M.L."/>
            <person name="Du X.Y."/>
            <person name="Qiu B.Y."/>
            <person name="Chen P.T."/>
            <person name="Zhang W."/>
            <person name="Slipinski A."/>
            <person name="Escalona H.E."/>
            <person name="Waterhouse R.M."/>
            <person name="Zwick A."/>
            <person name="Pang H."/>
        </authorList>
    </citation>
    <scope>NUCLEOTIDE SEQUENCE [LARGE SCALE GENOMIC DNA]</scope>
    <source>
        <strain evidence="2">SYSU2018</strain>
    </source>
</reference>
<proteinExistence type="predicted"/>
<feature type="compositionally biased region" description="Polar residues" evidence="1">
    <location>
        <begin position="51"/>
        <end position="61"/>
    </location>
</feature>
<comment type="caution">
    <text evidence="2">The sequence shown here is derived from an EMBL/GenBank/DDBJ whole genome shotgun (WGS) entry which is preliminary data.</text>
</comment>
<dbReference type="Proteomes" id="UP001516400">
    <property type="component" value="Unassembled WGS sequence"/>
</dbReference>
<feature type="compositionally biased region" description="Low complexity" evidence="1">
    <location>
        <begin position="1"/>
        <end position="11"/>
    </location>
</feature>